<dbReference type="SUPFAM" id="SSF55486">
    <property type="entry name" value="Metalloproteases ('zincins'), catalytic domain"/>
    <property type="match status" value="1"/>
</dbReference>
<dbReference type="Proteomes" id="UP001161423">
    <property type="component" value="Unassembled WGS sequence"/>
</dbReference>
<dbReference type="Gene3D" id="1.10.472.150">
    <property type="entry name" value="Glucose-regulated metallo-peptidase M90, N-terminal domain"/>
    <property type="match status" value="1"/>
</dbReference>
<keyword evidence="2" id="KW-1185">Reference proteome</keyword>
<reference evidence="1" key="2">
    <citation type="submission" date="2023-01" db="EMBL/GenBank/DDBJ databases">
        <title>Draft genome sequence of Methylophaga thalassica strain NBRC 102424.</title>
        <authorList>
            <person name="Sun Q."/>
            <person name="Mori K."/>
        </authorList>
    </citation>
    <scope>NUCLEOTIDE SEQUENCE</scope>
    <source>
        <strain evidence="1">NBRC 102424</strain>
    </source>
</reference>
<dbReference type="Pfam" id="PF06167">
    <property type="entry name" value="Peptidase_M90"/>
    <property type="match status" value="1"/>
</dbReference>
<gene>
    <name evidence="1" type="ORF">GCM10007891_07580</name>
</gene>
<comment type="caution">
    <text evidence="1">The sequence shown here is derived from an EMBL/GenBank/DDBJ whole genome shotgun (WGS) entry which is preliminary data.</text>
</comment>
<evidence type="ECO:0008006" key="3">
    <source>
        <dbReference type="Google" id="ProtNLM"/>
    </source>
</evidence>
<dbReference type="PANTHER" id="PTHR30164:SF2">
    <property type="entry name" value="PROTEIN MTFA"/>
    <property type="match status" value="1"/>
</dbReference>
<dbReference type="RefSeq" id="WP_050797523.1">
    <property type="nucleotide sequence ID" value="NZ_BSND01000003.1"/>
</dbReference>
<dbReference type="PANTHER" id="PTHR30164">
    <property type="entry name" value="MTFA PEPTIDASE"/>
    <property type="match status" value="1"/>
</dbReference>
<evidence type="ECO:0000313" key="1">
    <source>
        <dbReference type="EMBL" id="GLP98904.1"/>
    </source>
</evidence>
<dbReference type="InterPro" id="IPR024079">
    <property type="entry name" value="MetalloPept_cat_dom_sf"/>
</dbReference>
<reference evidence="1" key="1">
    <citation type="journal article" date="2014" name="Int. J. Syst. Evol. Microbiol.">
        <title>Complete genome of a new Firmicutes species belonging to the dominant human colonic microbiota ('Ruminococcus bicirculans') reveals two chromosomes and a selective capacity to utilize plant glucans.</title>
        <authorList>
            <consortium name="NISC Comparative Sequencing Program"/>
            <person name="Wegmann U."/>
            <person name="Louis P."/>
            <person name="Goesmann A."/>
            <person name="Henrissat B."/>
            <person name="Duncan S.H."/>
            <person name="Flint H.J."/>
        </authorList>
    </citation>
    <scope>NUCLEOTIDE SEQUENCE</scope>
    <source>
        <strain evidence="1">NBRC 102424</strain>
    </source>
</reference>
<dbReference type="InterPro" id="IPR042252">
    <property type="entry name" value="MtfA_N"/>
</dbReference>
<name>A0ABQ5TSG9_9GAMM</name>
<dbReference type="InterPro" id="IPR010384">
    <property type="entry name" value="MtfA_fam"/>
</dbReference>
<protein>
    <recommendedName>
        <fullName evidence="3">Zinc-dependent peptidase</fullName>
    </recommendedName>
</protein>
<organism evidence="1 2">
    <name type="scientific">Methylophaga thalassica</name>
    <dbReference type="NCBI Taxonomy" id="40223"/>
    <lineage>
        <taxon>Bacteria</taxon>
        <taxon>Pseudomonadati</taxon>
        <taxon>Pseudomonadota</taxon>
        <taxon>Gammaproteobacteria</taxon>
        <taxon>Thiotrichales</taxon>
        <taxon>Piscirickettsiaceae</taxon>
        <taxon>Methylophaga</taxon>
    </lineage>
</organism>
<sequence length="267" mass="30506">MNIIRKWRTLRVLKHYPIPFDLWLAVTKHLPLIQARSVSERARIRLLATLFIHKKTFTGAAGLTVTPEMAVTVAAQACVAILHLGLNTYDGWIEVILYPGAFQIKRDVTDENGVVHRQTQGLSGESWSRGPVIFSWQDIKHDSQQPYRGHHVVIHEFAHKLDMLSGRANGMPPLHPDMSLPEWTETLTAAWQGLLRDLAAHKHTYLDPYAATNPAEFFAVLSEYFFTMPEALKQHNALLFKQLEAYYRQSPPDLEEFHNRQHASANE</sequence>
<dbReference type="CDD" id="cd20169">
    <property type="entry name" value="Peptidase_M90_mtfA"/>
    <property type="match status" value="1"/>
</dbReference>
<dbReference type="Gene3D" id="3.40.390.10">
    <property type="entry name" value="Collagenase (Catalytic Domain)"/>
    <property type="match status" value="1"/>
</dbReference>
<evidence type="ECO:0000313" key="2">
    <source>
        <dbReference type="Proteomes" id="UP001161423"/>
    </source>
</evidence>
<proteinExistence type="predicted"/>
<dbReference type="EMBL" id="BSND01000003">
    <property type="protein sequence ID" value="GLP98904.1"/>
    <property type="molecule type" value="Genomic_DNA"/>
</dbReference>
<accession>A0ABQ5TSG9</accession>